<dbReference type="PANTHER" id="PTHR47705">
    <property type="entry name" value="AGAP000321-PA"/>
    <property type="match status" value="1"/>
</dbReference>
<dbReference type="EMBL" id="UZAM01018199">
    <property type="protein sequence ID" value="VDP49847.1"/>
    <property type="molecule type" value="Genomic_DNA"/>
</dbReference>
<organism evidence="3">
    <name type="scientific">Soboliphyme baturini</name>
    <dbReference type="NCBI Taxonomy" id="241478"/>
    <lineage>
        <taxon>Eukaryota</taxon>
        <taxon>Metazoa</taxon>
        <taxon>Ecdysozoa</taxon>
        <taxon>Nematoda</taxon>
        <taxon>Enoplea</taxon>
        <taxon>Dorylaimia</taxon>
        <taxon>Dioctophymatida</taxon>
        <taxon>Dioctophymatoidea</taxon>
        <taxon>Soboliphymatidae</taxon>
        <taxon>Soboliphyme</taxon>
    </lineage>
</organism>
<protein>
    <submittedName>
        <fullName evidence="3">PNP_UDP_1 domain-containing protein</fullName>
    </submittedName>
</protein>
<dbReference type="GO" id="GO:0003824">
    <property type="term" value="F:catalytic activity"/>
    <property type="evidence" value="ECO:0007669"/>
    <property type="project" value="InterPro"/>
</dbReference>
<dbReference type="InterPro" id="IPR035994">
    <property type="entry name" value="Nucleoside_phosphorylase_sf"/>
</dbReference>
<evidence type="ECO:0000313" key="1">
    <source>
        <dbReference type="EMBL" id="VDP49847.1"/>
    </source>
</evidence>
<keyword evidence="2" id="KW-1185">Reference proteome</keyword>
<dbReference type="Gene3D" id="3.40.50.1580">
    <property type="entry name" value="Nucleoside phosphorylase domain"/>
    <property type="match status" value="1"/>
</dbReference>
<reference evidence="3" key="1">
    <citation type="submission" date="2016-06" db="UniProtKB">
        <authorList>
            <consortium name="WormBaseParasite"/>
        </authorList>
    </citation>
    <scope>IDENTIFICATION</scope>
</reference>
<dbReference type="GO" id="GO:0009116">
    <property type="term" value="P:nucleoside metabolic process"/>
    <property type="evidence" value="ECO:0007669"/>
    <property type="project" value="InterPro"/>
</dbReference>
<dbReference type="PANTHER" id="PTHR47705:SF1">
    <property type="entry name" value="PNP_UDP_1 DOMAIN-CONTAINING PROTEIN"/>
    <property type="match status" value="1"/>
</dbReference>
<dbReference type="SUPFAM" id="SSF53167">
    <property type="entry name" value="Purine and uridine phosphorylases"/>
    <property type="match status" value="1"/>
</dbReference>
<evidence type="ECO:0000313" key="2">
    <source>
        <dbReference type="Proteomes" id="UP000270296"/>
    </source>
</evidence>
<sequence>MYFLGESNIYTLGNIGDHVVVSTKLSAVGSSRSAMISAGSITTRLLGTFPGVEHVFIVGAGGGVPDLSDNKRGVRLGDVVISAPSPNRGKDLHRSRETNEVEGFTVNSWIPDESAIESIYVAEGIKVLSEAGVCERFSFDRPPIETDIVTSKTKSQMEKNSLPLLHLGPIGAGRLVARVSMLRNEFARRYGVICFDAEFDAVVQSIFGNRIGSWALIRGIADYVDGTKSKQWQPYAAMQSAAVLKTLLLNMPPQK</sequence>
<reference evidence="1 2" key="2">
    <citation type="submission" date="2018-11" db="EMBL/GenBank/DDBJ databases">
        <authorList>
            <consortium name="Pathogen Informatics"/>
        </authorList>
    </citation>
    <scope>NUCLEOTIDE SEQUENCE [LARGE SCALE GENOMIC DNA]</scope>
</reference>
<proteinExistence type="predicted"/>
<dbReference type="WBParaSite" id="SBAD_0001299201-mRNA-1">
    <property type="protein sequence ID" value="SBAD_0001299201-mRNA-1"/>
    <property type="gene ID" value="SBAD_0001299201"/>
</dbReference>
<name>A0A183J9N4_9BILA</name>
<dbReference type="AlphaFoldDB" id="A0A183J9N4"/>
<evidence type="ECO:0000313" key="3">
    <source>
        <dbReference type="WBParaSite" id="SBAD_0001299201-mRNA-1"/>
    </source>
</evidence>
<accession>A0A183J9N4</accession>
<gene>
    <name evidence="1" type="ORF">SBAD_LOCUS12582</name>
</gene>
<dbReference type="Proteomes" id="UP000270296">
    <property type="component" value="Unassembled WGS sequence"/>
</dbReference>
<dbReference type="OrthoDB" id="1577640at2759"/>